<keyword evidence="9" id="KW-0865">Zymogen</keyword>
<dbReference type="InterPro" id="IPR003826">
    <property type="entry name" value="AdoMetDC_fam_prok"/>
</dbReference>
<dbReference type="InterPro" id="IPR001045">
    <property type="entry name" value="Spermi_synthase"/>
</dbReference>
<evidence type="ECO:0000256" key="6">
    <source>
        <dbReference type="ARBA" id="ARBA00022813"/>
    </source>
</evidence>
<feature type="binding site" evidence="14">
    <location>
        <position position="198"/>
    </location>
    <ligand>
        <name>spermidine</name>
        <dbReference type="ChEBI" id="CHEBI:57834"/>
    </ligand>
</feature>
<dbReference type="SUPFAM" id="SSF53335">
    <property type="entry name" value="S-adenosyl-L-methionine-dependent methyltransferases"/>
    <property type="match status" value="1"/>
</dbReference>
<keyword evidence="11" id="KW-0704">Schiff base</keyword>
<dbReference type="Gene3D" id="3.40.50.150">
    <property type="entry name" value="Vaccinia Virus protein VP39"/>
    <property type="match status" value="1"/>
</dbReference>
<dbReference type="UniPathway" id="UPA00248">
    <property type="reaction ID" value="UER00314"/>
</dbReference>
<dbReference type="PANTHER" id="PTHR43317">
    <property type="entry name" value="THERMOSPERMINE SYNTHASE ACAULIS5"/>
    <property type="match status" value="1"/>
</dbReference>
<dbReference type="SUPFAM" id="SSF56276">
    <property type="entry name" value="S-adenosylmethionine decarboxylase"/>
    <property type="match status" value="1"/>
</dbReference>
<dbReference type="NCBIfam" id="TIGR03330">
    <property type="entry name" value="SAM_DCase_Bsu"/>
    <property type="match status" value="1"/>
</dbReference>
<keyword evidence="3" id="KW-0963">Cytoplasm</keyword>
<dbReference type="RefSeq" id="WP_168607451.1">
    <property type="nucleotide sequence ID" value="NZ_CP038852.1"/>
</dbReference>
<dbReference type="Pfam" id="PF17284">
    <property type="entry name" value="Spermine_synt_N"/>
    <property type="match status" value="1"/>
</dbReference>
<dbReference type="Gene3D" id="3.60.90.10">
    <property type="entry name" value="S-adenosylmethionine decarboxylase"/>
    <property type="match status" value="1"/>
</dbReference>
<feature type="domain" description="PABS" evidence="16">
    <location>
        <begin position="113"/>
        <end position="345"/>
    </location>
</feature>
<evidence type="ECO:0000256" key="10">
    <source>
        <dbReference type="ARBA" id="ARBA00023239"/>
    </source>
</evidence>
<dbReference type="InterPro" id="IPR029063">
    <property type="entry name" value="SAM-dependent_MTases_sf"/>
</dbReference>
<keyword evidence="6" id="KW-0068">Autocatalytic cleavage</keyword>
<keyword evidence="4 14" id="KW-0808">Transferase</keyword>
<proteinExistence type="inferred from homology"/>
<feature type="active site" description="Proton acceptor" evidence="14 15">
    <location>
        <position position="268"/>
    </location>
</feature>
<dbReference type="PANTHER" id="PTHR43317:SF1">
    <property type="entry name" value="THERMOSPERMINE SYNTHASE ACAULIS5"/>
    <property type="match status" value="1"/>
</dbReference>
<organism evidence="17 18">
    <name type="scientific">Candidatus Pelagibacter giovannonii</name>
    <dbReference type="NCBI Taxonomy" id="2563896"/>
    <lineage>
        <taxon>Bacteria</taxon>
        <taxon>Pseudomonadati</taxon>
        <taxon>Pseudomonadota</taxon>
        <taxon>Alphaproteobacteria</taxon>
        <taxon>Candidatus Pelagibacterales</taxon>
        <taxon>Candidatus Pelagibacteraceae</taxon>
        <taxon>Candidatus Pelagibacter</taxon>
    </lineage>
</organism>
<name>A0A6H1Q5F6_9PROT</name>
<dbReference type="GO" id="GO:0008295">
    <property type="term" value="P:spermidine biosynthetic process"/>
    <property type="evidence" value="ECO:0007669"/>
    <property type="project" value="UniProtKB-UniRule"/>
</dbReference>
<dbReference type="PROSITE" id="PS51006">
    <property type="entry name" value="PABS_2"/>
    <property type="match status" value="1"/>
</dbReference>
<dbReference type="PROSITE" id="PS01330">
    <property type="entry name" value="PABS_1"/>
    <property type="match status" value="1"/>
</dbReference>
<keyword evidence="8 14" id="KW-0620">Polyamine biosynthesis</keyword>
<dbReference type="EC" id="2.5.1.16" evidence="14"/>
<dbReference type="GO" id="GO:0004014">
    <property type="term" value="F:adenosylmethionine decarboxylase activity"/>
    <property type="evidence" value="ECO:0007669"/>
    <property type="project" value="InterPro"/>
</dbReference>
<keyword evidence="18" id="KW-1185">Reference proteome</keyword>
<keyword evidence="7 14" id="KW-0745">Spermidine biosynthesis</keyword>
<comment type="caution">
    <text evidence="14">Lacks conserved residue(s) required for the propagation of feature annotation.</text>
</comment>
<evidence type="ECO:0000256" key="7">
    <source>
        <dbReference type="ARBA" id="ARBA00023066"/>
    </source>
</evidence>
<keyword evidence="12" id="KW-0670">Pyruvate</keyword>
<keyword evidence="5" id="KW-0210">Decarboxylase</keyword>
<comment type="subunit">
    <text evidence="14">Homodimer or homotetramer.</text>
</comment>
<protein>
    <recommendedName>
        <fullName evidence="14">Polyamine aminopropyltransferase</fullName>
    </recommendedName>
    <alternativeName>
        <fullName evidence="14">Putrescine aminopropyltransferase</fullName>
        <shortName evidence="14">PAPT</shortName>
    </alternativeName>
    <alternativeName>
        <fullName evidence="14">Spermidine synthase</fullName>
        <shortName evidence="14">SPDS</shortName>
        <shortName evidence="14">SPDSY</shortName>
        <ecNumber evidence="14">2.5.1.16</ecNumber>
    </alternativeName>
</protein>
<dbReference type="EMBL" id="CP038852">
    <property type="protein sequence ID" value="QIZ21593.1"/>
    <property type="molecule type" value="Genomic_DNA"/>
</dbReference>
<dbReference type="AlphaFoldDB" id="A0A6H1Q5F6"/>
<evidence type="ECO:0000313" key="18">
    <source>
        <dbReference type="Proteomes" id="UP000501094"/>
    </source>
</evidence>
<evidence type="ECO:0000256" key="2">
    <source>
        <dbReference type="ARBA" id="ARBA00007867"/>
    </source>
</evidence>
<comment type="cofactor">
    <cofactor evidence="1">
        <name>pyruvate</name>
        <dbReference type="ChEBI" id="CHEBI:15361"/>
    </cofactor>
</comment>
<sequence>MTKVGEHITLDIIGTTQEYDPSVYENVIRKIAKAAEVTILEISKYKFEPQGFTILALLAESHISFHTFPEKGIISFDFFTCGKVSPSVALDIVKKEFKYKRIVTKAFDRDTKSLYHDIYSSPGLQKSYVVNEVLEDFKSKVGQHIEILDLEQFGKSLFIDNEIQVATNDEVLYSSTFVNAALKLNKDMGTAAIIGGGDGGVARECMSKGFDFIDWYELDPEVVEVCNKHLGSIGNKSTEKNSVKCIWGDAFESIKSVEDDKYDKIFVDLNDDLFCIDLASKNMDSLIRILKPNGVITAQVGSQDKKPEQVEKWLDVFNKNFGNTTLDRVYIPSFDCSWNFSSSINH</sequence>
<feature type="binding site" evidence="14">
    <location>
        <position position="143"/>
    </location>
    <ligand>
        <name>S-methyl-5'-thioadenosine</name>
        <dbReference type="ChEBI" id="CHEBI:17509"/>
    </ligand>
</feature>
<dbReference type="InterPro" id="IPR016067">
    <property type="entry name" value="S-AdoMet_deCO2ase_core"/>
</dbReference>
<dbReference type="Gene3D" id="2.30.140.10">
    <property type="entry name" value="Spermidine synthase, tetramerisation domain"/>
    <property type="match status" value="1"/>
</dbReference>
<accession>A0A6H1Q5F6</accession>
<dbReference type="InterPro" id="IPR030374">
    <property type="entry name" value="PABS"/>
</dbReference>
<evidence type="ECO:0000313" key="17">
    <source>
        <dbReference type="EMBL" id="QIZ21593.1"/>
    </source>
</evidence>
<dbReference type="Proteomes" id="UP000501094">
    <property type="component" value="Chromosome"/>
</dbReference>
<evidence type="ECO:0000259" key="16">
    <source>
        <dbReference type="PROSITE" id="PS51006"/>
    </source>
</evidence>
<dbReference type="Pfam" id="PF02675">
    <property type="entry name" value="AdoMet_dc"/>
    <property type="match status" value="1"/>
</dbReference>
<feature type="binding site" evidence="14">
    <location>
        <position position="217"/>
    </location>
    <ligand>
        <name>S-methyl-5'-thioadenosine</name>
        <dbReference type="ChEBI" id="CHEBI:17509"/>
    </ligand>
</feature>
<evidence type="ECO:0000256" key="12">
    <source>
        <dbReference type="ARBA" id="ARBA00023317"/>
    </source>
</evidence>
<feature type="binding site" evidence="14">
    <location>
        <begin position="249"/>
        <end position="250"/>
    </location>
    <ligand>
        <name>S-methyl-5'-thioadenosine</name>
        <dbReference type="ChEBI" id="CHEBI:17509"/>
    </ligand>
</feature>
<evidence type="ECO:0000256" key="1">
    <source>
        <dbReference type="ARBA" id="ARBA00001928"/>
    </source>
</evidence>
<dbReference type="InterPro" id="IPR037163">
    <property type="entry name" value="Spermidine_synt_N_sf"/>
</dbReference>
<evidence type="ECO:0000256" key="9">
    <source>
        <dbReference type="ARBA" id="ARBA00023145"/>
    </source>
</evidence>
<dbReference type="InterPro" id="IPR030373">
    <property type="entry name" value="PABS_CS"/>
</dbReference>
<evidence type="ECO:0000256" key="11">
    <source>
        <dbReference type="ARBA" id="ARBA00023270"/>
    </source>
</evidence>
<evidence type="ECO:0000256" key="3">
    <source>
        <dbReference type="ARBA" id="ARBA00022490"/>
    </source>
</evidence>
<gene>
    <name evidence="17" type="primary">speD</name>
    <name evidence="14" type="synonym">speE</name>
    <name evidence="17" type="ORF">E5R92_07340</name>
</gene>
<comment type="catalytic activity">
    <reaction evidence="13">
        <text>S-adenosyl 3-(methylsulfanyl)propylamine + spermidine = thermospermine + S-methyl-5'-thioadenosine + H(+)</text>
        <dbReference type="Rhea" id="RHEA:30515"/>
        <dbReference type="ChEBI" id="CHEBI:15378"/>
        <dbReference type="ChEBI" id="CHEBI:17509"/>
        <dbReference type="ChEBI" id="CHEBI:57443"/>
        <dbReference type="ChEBI" id="CHEBI:57834"/>
        <dbReference type="ChEBI" id="CHEBI:59903"/>
        <dbReference type="EC" id="2.5.1.79"/>
    </reaction>
</comment>
<evidence type="ECO:0000256" key="4">
    <source>
        <dbReference type="ARBA" id="ARBA00022679"/>
    </source>
</evidence>
<reference evidence="17 18" key="1">
    <citation type="journal article" date="2020" name="Nat. Microbiol.">
        <title>Lysogenic host-virus interactions in SAR11 marine bacteria.</title>
        <authorList>
            <person name="Morris R.M."/>
            <person name="Cain K.R."/>
            <person name="Hvorecny K.L."/>
            <person name="Kollman J.M."/>
        </authorList>
    </citation>
    <scope>NUCLEOTIDE SEQUENCE [LARGE SCALE GENOMIC DNA]</scope>
    <source>
        <strain evidence="17 18">NP1</strain>
    </source>
</reference>
<dbReference type="HAMAP" id="MF_00198">
    <property type="entry name" value="Spermidine_synth"/>
    <property type="match status" value="1"/>
</dbReference>
<dbReference type="GO" id="GO:0010487">
    <property type="term" value="F:thermospermine synthase activity"/>
    <property type="evidence" value="ECO:0007669"/>
    <property type="project" value="UniProtKB-EC"/>
</dbReference>
<keyword evidence="10 17" id="KW-0456">Lyase</keyword>
<evidence type="ECO:0000256" key="13">
    <source>
        <dbReference type="ARBA" id="ARBA00048874"/>
    </source>
</evidence>
<dbReference type="KEGG" id="peg:E5R92_07340"/>
<dbReference type="GO" id="GO:0004766">
    <property type="term" value="F:spermidine synthase activity"/>
    <property type="evidence" value="ECO:0007669"/>
    <property type="project" value="UniProtKB-UniRule"/>
</dbReference>
<evidence type="ECO:0000256" key="5">
    <source>
        <dbReference type="ARBA" id="ARBA00022793"/>
    </source>
</evidence>
<dbReference type="InterPro" id="IPR035246">
    <property type="entry name" value="Spermidine_synt_N"/>
</dbReference>
<evidence type="ECO:0000256" key="14">
    <source>
        <dbReference type="HAMAP-Rule" id="MF_00198"/>
    </source>
</evidence>
<dbReference type="Pfam" id="PF01564">
    <property type="entry name" value="Spermine_synth"/>
    <property type="match status" value="1"/>
</dbReference>
<comment type="similarity">
    <text evidence="2 14">Belongs to the spermidine/spermine synthase family.</text>
</comment>
<evidence type="ECO:0000256" key="8">
    <source>
        <dbReference type="ARBA" id="ARBA00023115"/>
    </source>
</evidence>
<evidence type="ECO:0000256" key="15">
    <source>
        <dbReference type="PROSITE-ProRule" id="PRU00354"/>
    </source>
</evidence>
<comment type="pathway">
    <text evidence="14">Amine and polyamine biosynthesis; spermidine biosynthesis; spermidine from putrescine: step 1/1.</text>
</comment>
<comment type="function">
    <text evidence="14">Catalyzes the irreversible transfer of a propylamine group from the amino donor S-adenosylmethioninamine (decarboxy-AdoMet) to putrescine (1,4-diaminobutane) to yield spermidine.</text>
</comment>
<comment type="catalytic activity">
    <reaction evidence="14">
        <text>S-adenosyl 3-(methylsulfanyl)propylamine + putrescine = S-methyl-5'-thioadenosine + spermidine + H(+)</text>
        <dbReference type="Rhea" id="RHEA:12721"/>
        <dbReference type="ChEBI" id="CHEBI:15378"/>
        <dbReference type="ChEBI" id="CHEBI:17509"/>
        <dbReference type="ChEBI" id="CHEBI:57443"/>
        <dbReference type="ChEBI" id="CHEBI:57834"/>
        <dbReference type="ChEBI" id="CHEBI:326268"/>
        <dbReference type="EC" id="2.5.1.16"/>
    </reaction>
</comment>
<dbReference type="InterPro" id="IPR017716">
    <property type="entry name" value="S-AdoMet_deCOase_pro-enz"/>
</dbReference>